<comment type="caution">
    <text evidence="2">The sequence shown here is derived from an EMBL/GenBank/DDBJ whole genome shotgun (WGS) entry which is preliminary data.</text>
</comment>
<dbReference type="EMBL" id="JAFLRJ010000032">
    <property type="protein sequence ID" value="MBO0510972.1"/>
    <property type="molecule type" value="Genomic_DNA"/>
</dbReference>
<name>A0A939F4P1_9ACTN</name>
<dbReference type="AlphaFoldDB" id="A0A939F4P1"/>
<keyword evidence="3" id="KW-1185">Reference proteome</keyword>
<evidence type="ECO:0000313" key="3">
    <source>
        <dbReference type="Proteomes" id="UP000664167"/>
    </source>
</evidence>
<dbReference type="Gene3D" id="2.130.10.10">
    <property type="entry name" value="YVTN repeat-like/Quinoprotein amine dehydrogenase"/>
    <property type="match status" value="1"/>
</dbReference>
<gene>
    <name evidence="2" type="ORF">J0695_03985</name>
</gene>
<protein>
    <submittedName>
        <fullName evidence="2">Ig-like domain repeat protein</fullName>
    </submittedName>
</protein>
<evidence type="ECO:0000313" key="2">
    <source>
        <dbReference type="EMBL" id="MBO0510972.1"/>
    </source>
</evidence>
<dbReference type="Proteomes" id="UP000664167">
    <property type="component" value="Unassembled WGS sequence"/>
</dbReference>
<feature type="chain" id="PRO_5039018707" evidence="1">
    <location>
        <begin position="28"/>
        <end position="670"/>
    </location>
</feature>
<reference evidence="2" key="1">
    <citation type="submission" date="2021-03" db="EMBL/GenBank/DDBJ databases">
        <title>Streptomyces poriferae sp. nov., a novel marine sponge-derived Actinobacteria species with anti-MRSA activity.</title>
        <authorList>
            <person name="Sandoval-Powers M."/>
            <person name="Kralova S."/>
            <person name="Nguyen G.-S."/>
            <person name="Fawwal D."/>
            <person name="Degnes K."/>
            <person name="Klinkenberg G."/>
            <person name="Sletta H."/>
            <person name="Wentzel A."/>
            <person name="Liles M.R."/>
        </authorList>
    </citation>
    <scope>NUCLEOTIDE SEQUENCE</scope>
    <source>
        <strain evidence="2">DSM 41794</strain>
    </source>
</reference>
<dbReference type="SUPFAM" id="SSF50969">
    <property type="entry name" value="YVTN repeat-like/Quinoprotein amine dehydrogenase"/>
    <property type="match status" value="1"/>
</dbReference>
<feature type="signal peptide" evidence="1">
    <location>
        <begin position="1"/>
        <end position="27"/>
    </location>
</feature>
<accession>A0A939F4P1</accession>
<proteinExistence type="predicted"/>
<dbReference type="InterPro" id="IPR015943">
    <property type="entry name" value="WD40/YVTN_repeat-like_dom_sf"/>
</dbReference>
<evidence type="ECO:0000256" key="1">
    <source>
        <dbReference type="SAM" id="SignalP"/>
    </source>
</evidence>
<sequence length="670" mass="69548">MVRTQKHRRTLTTATALAVLFSSATLSAITAGSASADTAKVLSLKSAGDVVVDGVHQRVYISDPTAGKIVVTDYAGTAVATLTGLTGVDGLALSADSGQIYAAVAGTDRIVSVETSTYTQTASYDLGGADSPHDLASASGKLWFSYGVAPDGAIGSLDLSGAEPVVTPAQTGNASFYTAPVLASDPDSGLLVAGEESTTSGILAVYDVSGGTATLRANKSVDASFFDQLAVSPDGTQVVTASGYPYAHPAFSTTDLTEVGRYPSGDYGSGVAIAPDGTVAAGTSSWYGPDVHVFRQGGTTPVREYEFPNTGGTSGGDTLADGALAWAPDGSRIFAVSVNSNNVYTLRALTDPNRSLPKITVTAPSSATRAKALTVTGTITASVALPAGTPLTVTRTDLEYPKGKSLPAIVTKAGGAFSFADTTSAGGSVTYKVSYAGDATHAAASGSDTVAVSRTAVTLTLNNNKKVFTYGKAVAFTATLGKTYKNRTVKIYADRAGDGKGRYLIKSGNVNSKGQITGTLNMYRDSSVYAVYDGDARTAARTLTVWAGGQAHVVTSISRQYKNAKIGSTTYAYVHKTSQPYFNTTMNPYPGRKQRLDVQMYYKGTWYNGDSEYFKLSSAGKSIVNLGKPGASSVGYKYRFRSSYLKGTNNSGDSVNSTVSSSWKYMYVTN</sequence>
<dbReference type="InterPro" id="IPR011044">
    <property type="entry name" value="Quino_amine_DH_bsu"/>
</dbReference>
<keyword evidence="1" id="KW-0732">Signal</keyword>
<dbReference type="RefSeq" id="WP_206960223.1">
    <property type="nucleotide sequence ID" value="NZ_BAAAJJ010000001.1"/>
</dbReference>
<organism evidence="2 3">
    <name type="scientific">Streptomyces beijiangensis</name>
    <dbReference type="NCBI Taxonomy" id="163361"/>
    <lineage>
        <taxon>Bacteria</taxon>
        <taxon>Bacillati</taxon>
        <taxon>Actinomycetota</taxon>
        <taxon>Actinomycetes</taxon>
        <taxon>Kitasatosporales</taxon>
        <taxon>Streptomycetaceae</taxon>
        <taxon>Streptomyces</taxon>
    </lineage>
</organism>